<proteinExistence type="predicted"/>
<dbReference type="Proteomes" id="UP000622405">
    <property type="component" value="Unassembled WGS sequence"/>
</dbReference>
<protein>
    <submittedName>
        <fullName evidence="1">Uncharacterized protein</fullName>
    </submittedName>
</protein>
<dbReference type="EMBL" id="WJBE01000038">
    <property type="protein sequence ID" value="MBC3901648.1"/>
    <property type="molecule type" value="Genomic_DNA"/>
</dbReference>
<evidence type="ECO:0000313" key="1">
    <source>
        <dbReference type="EMBL" id="MBC3901648.1"/>
    </source>
</evidence>
<accession>A0ABR6Z2K0</accession>
<keyword evidence="2" id="KW-1185">Reference proteome</keyword>
<gene>
    <name evidence="1" type="ORF">GH811_18790</name>
</gene>
<evidence type="ECO:0000313" key="2">
    <source>
        <dbReference type="Proteomes" id="UP000622405"/>
    </source>
</evidence>
<reference evidence="1 2" key="1">
    <citation type="journal article" date="2020" name="mSystems">
        <title>Defining Genomic and Predicted Metabolic Features of the Acetobacterium Genus.</title>
        <authorList>
            <person name="Ross D.E."/>
            <person name="Marshall C.W."/>
            <person name="Gulliver D."/>
            <person name="May H.D."/>
            <person name="Norman R.S."/>
        </authorList>
    </citation>
    <scope>NUCLEOTIDE SEQUENCE [LARGE SCALE GENOMIC DNA]</scope>
    <source>
        <strain evidence="1 2">DSM 4132</strain>
    </source>
</reference>
<comment type="caution">
    <text evidence="1">The sequence shown here is derived from an EMBL/GenBank/DDBJ whole genome shotgun (WGS) entry which is preliminary data.</text>
</comment>
<organism evidence="1 2">
    <name type="scientific">Acetobacterium malicum</name>
    <dbReference type="NCBI Taxonomy" id="52692"/>
    <lineage>
        <taxon>Bacteria</taxon>
        <taxon>Bacillati</taxon>
        <taxon>Bacillota</taxon>
        <taxon>Clostridia</taxon>
        <taxon>Eubacteriales</taxon>
        <taxon>Eubacteriaceae</taxon>
        <taxon>Acetobacterium</taxon>
    </lineage>
</organism>
<sequence>MLRYLDMSDKLNNMLVNTIEQPILETPEFTPRLKADKRVNNVNNWQKPLCAEYSLLGMDLDIADWITNDAMNEIRKSKAENCVVFEPYALPVLKMNFEGHVCYYLDLLSK</sequence>
<name>A0ABR6Z2K0_9FIRM</name>
<dbReference type="RefSeq" id="WP_186895664.1">
    <property type="nucleotide sequence ID" value="NZ_WJBE01000038.1"/>
</dbReference>